<dbReference type="AlphaFoldDB" id="A0A7X0U9W0"/>
<organism evidence="7 8">
    <name type="scientific">Acidovorax soli</name>
    <dbReference type="NCBI Taxonomy" id="592050"/>
    <lineage>
        <taxon>Bacteria</taxon>
        <taxon>Pseudomonadati</taxon>
        <taxon>Pseudomonadota</taxon>
        <taxon>Betaproteobacteria</taxon>
        <taxon>Burkholderiales</taxon>
        <taxon>Comamonadaceae</taxon>
        <taxon>Acidovorax</taxon>
    </lineage>
</organism>
<evidence type="ECO:0000313" key="8">
    <source>
        <dbReference type="Proteomes" id="UP000575083"/>
    </source>
</evidence>
<dbReference type="GO" id="GO:0003677">
    <property type="term" value="F:DNA binding"/>
    <property type="evidence" value="ECO:0007669"/>
    <property type="project" value="InterPro"/>
</dbReference>
<dbReference type="InterPro" id="IPR014284">
    <property type="entry name" value="RNA_pol_sigma-70_dom"/>
</dbReference>
<protein>
    <submittedName>
        <fullName evidence="7">RNA polymerase sigma-70 factor (ECF subfamily)</fullName>
    </submittedName>
</protein>
<dbReference type="EMBL" id="JACHLK010000005">
    <property type="protein sequence ID" value="MBB6560234.1"/>
    <property type="molecule type" value="Genomic_DNA"/>
</dbReference>
<proteinExistence type="inferred from homology"/>
<dbReference type="GO" id="GO:0006352">
    <property type="term" value="P:DNA-templated transcription initiation"/>
    <property type="evidence" value="ECO:0007669"/>
    <property type="project" value="InterPro"/>
</dbReference>
<sequence length="192" mass="21695">MSSTLTPDSELMYLLDRIAAQDDSALKALYESTSSKLFGLALRIVRHRDLAEDVLQEAFLSIWRGAGSYRASLSPPMAWMGLIVRSRALDALRKRASDRSDVTNEFDEELAQTLEGDSPNPMDITQASEQAFALHQCLGKLDHKQREVVSLAYLRDQSHSELAEQLRLPLGTVKSWIRRGLEQLRQCMARYV</sequence>
<evidence type="ECO:0000259" key="6">
    <source>
        <dbReference type="Pfam" id="PF08281"/>
    </source>
</evidence>
<dbReference type="PANTHER" id="PTHR43133:SF62">
    <property type="entry name" value="RNA POLYMERASE SIGMA FACTOR SIGZ"/>
    <property type="match status" value="1"/>
</dbReference>
<accession>A0A7X0U9W0</accession>
<dbReference type="NCBIfam" id="TIGR02937">
    <property type="entry name" value="sigma70-ECF"/>
    <property type="match status" value="1"/>
</dbReference>
<dbReference type="InterPro" id="IPR007627">
    <property type="entry name" value="RNA_pol_sigma70_r2"/>
</dbReference>
<dbReference type="RefSeq" id="WP_184858019.1">
    <property type="nucleotide sequence ID" value="NZ_JACHLK010000005.1"/>
</dbReference>
<dbReference type="InterPro" id="IPR039425">
    <property type="entry name" value="RNA_pol_sigma-70-like"/>
</dbReference>
<feature type="domain" description="RNA polymerase sigma-70 region 2" evidence="5">
    <location>
        <begin position="29"/>
        <end position="96"/>
    </location>
</feature>
<comment type="caution">
    <text evidence="7">The sequence shown here is derived from an EMBL/GenBank/DDBJ whole genome shotgun (WGS) entry which is preliminary data.</text>
</comment>
<dbReference type="InterPro" id="IPR013325">
    <property type="entry name" value="RNA_pol_sigma_r2"/>
</dbReference>
<dbReference type="Pfam" id="PF04542">
    <property type="entry name" value="Sigma70_r2"/>
    <property type="match status" value="1"/>
</dbReference>
<dbReference type="InterPro" id="IPR036388">
    <property type="entry name" value="WH-like_DNA-bd_sf"/>
</dbReference>
<dbReference type="GO" id="GO:0016987">
    <property type="term" value="F:sigma factor activity"/>
    <property type="evidence" value="ECO:0007669"/>
    <property type="project" value="UniProtKB-KW"/>
</dbReference>
<gene>
    <name evidence="7" type="ORF">HNP48_002908</name>
</gene>
<dbReference type="SUPFAM" id="SSF88659">
    <property type="entry name" value="Sigma3 and sigma4 domains of RNA polymerase sigma factors"/>
    <property type="match status" value="1"/>
</dbReference>
<dbReference type="InterPro" id="IPR013324">
    <property type="entry name" value="RNA_pol_sigma_r3/r4-like"/>
</dbReference>
<evidence type="ECO:0000256" key="3">
    <source>
        <dbReference type="ARBA" id="ARBA00023082"/>
    </source>
</evidence>
<dbReference type="InterPro" id="IPR013249">
    <property type="entry name" value="RNA_pol_sigma70_r4_t2"/>
</dbReference>
<evidence type="ECO:0000256" key="2">
    <source>
        <dbReference type="ARBA" id="ARBA00023015"/>
    </source>
</evidence>
<evidence type="ECO:0000256" key="1">
    <source>
        <dbReference type="ARBA" id="ARBA00010641"/>
    </source>
</evidence>
<feature type="domain" description="RNA polymerase sigma factor 70 region 4 type 2" evidence="6">
    <location>
        <begin position="133"/>
        <end position="184"/>
    </location>
</feature>
<dbReference type="CDD" id="cd06171">
    <property type="entry name" value="Sigma70_r4"/>
    <property type="match status" value="1"/>
</dbReference>
<keyword evidence="3" id="KW-0731">Sigma factor</keyword>
<name>A0A7X0U9W0_9BURK</name>
<keyword evidence="8" id="KW-1185">Reference proteome</keyword>
<dbReference type="Pfam" id="PF08281">
    <property type="entry name" value="Sigma70_r4_2"/>
    <property type="match status" value="1"/>
</dbReference>
<evidence type="ECO:0000259" key="5">
    <source>
        <dbReference type="Pfam" id="PF04542"/>
    </source>
</evidence>
<keyword evidence="4" id="KW-0804">Transcription</keyword>
<reference evidence="7 8" key="1">
    <citation type="submission" date="2020-08" db="EMBL/GenBank/DDBJ databases">
        <title>Functional genomics of gut bacteria from endangered species of beetles.</title>
        <authorList>
            <person name="Carlos-Shanley C."/>
        </authorList>
    </citation>
    <scope>NUCLEOTIDE SEQUENCE [LARGE SCALE GENOMIC DNA]</scope>
    <source>
        <strain evidence="7 8">S00198</strain>
    </source>
</reference>
<dbReference type="Gene3D" id="1.10.10.10">
    <property type="entry name" value="Winged helix-like DNA-binding domain superfamily/Winged helix DNA-binding domain"/>
    <property type="match status" value="1"/>
</dbReference>
<keyword evidence="2" id="KW-0805">Transcription regulation</keyword>
<dbReference type="Gene3D" id="1.10.1740.10">
    <property type="match status" value="1"/>
</dbReference>
<dbReference type="PANTHER" id="PTHR43133">
    <property type="entry name" value="RNA POLYMERASE ECF-TYPE SIGMA FACTO"/>
    <property type="match status" value="1"/>
</dbReference>
<dbReference type="Proteomes" id="UP000575083">
    <property type="component" value="Unassembled WGS sequence"/>
</dbReference>
<evidence type="ECO:0000313" key="7">
    <source>
        <dbReference type="EMBL" id="MBB6560234.1"/>
    </source>
</evidence>
<comment type="similarity">
    <text evidence="1">Belongs to the sigma-70 factor family. ECF subfamily.</text>
</comment>
<dbReference type="SUPFAM" id="SSF88946">
    <property type="entry name" value="Sigma2 domain of RNA polymerase sigma factors"/>
    <property type="match status" value="1"/>
</dbReference>
<evidence type="ECO:0000256" key="4">
    <source>
        <dbReference type="ARBA" id="ARBA00023163"/>
    </source>
</evidence>